<dbReference type="Proteomes" id="UP000252558">
    <property type="component" value="Unassembled WGS sequence"/>
</dbReference>
<dbReference type="InterPro" id="IPR011128">
    <property type="entry name" value="G3P_DH_NAD-dep_N"/>
</dbReference>
<evidence type="ECO:0000256" key="1">
    <source>
        <dbReference type="ARBA" id="ARBA00023002"/>
    </source>
</evidence>
<name>A0A368NNK4_9GAMM</name>
<dbReference type="InterPro" id="IPR003421">
    <property type="entry name" value="Opine_DH"/>
</dbReference>
<dbReference type="GO" id="GO:0016616">
    <property type="term" value="F:oxidoreductase activity, acting on the CH-OH group of donors, NAD or NADP as acceptor"/>
    <property type="evidence" value="ECO:0007669"/>
    <property type="project" value="InterPro"/>
</dbReference>
<dbReference type="PANTHER" id="PTHR38015">
    <property type="entry name" value="BLR6086 PROTEIN"/>
    <property type="match status" value="1"/>
</dbReference>
<organism evidence="5 6">
    <name type="scientific">Corallincola holothuriorum</name>
    <dbReference type="NCBI Taxonomy" id="2282215"/>
    <lineage>
        <taxon>Bacteria</taxon>
        <taxon>Pseudomonadati</taxon>
        <taxon>Pseudomonadota</taxon>
        <taxon>Gammaproteobacteria</taxon>
        <taxon>Alteromonadales</taxon>
        <taxon>Psychromonadaceae</taxon>
        <taxon>Corallincola</taxon>
    </lineage>
</organism>
<dbReference type="GO" id="GO:0046168">
    <property type="term" value="P:glycerol-3-phosphate catabolic process"/>
    <property type="evidence" value="ECO:0007669"/>
    <property type="project" value="InterPro"/>
</dbReference>
<dbReference type="GO" id="GO:0051287">
    <property type="term" value="F:NAD binding"/>
    <property type="evidence" value="ECO:0007669"/>
    <property type="project" value="InterPro"/>
</dbReference>
<evidence type="ECO:0000259" key="3">
    <source>
        <dbReference type="Pfam" id="PF01210"/>
    </source>
</evidence>
<keyword evidence="2" id="KW-0812">Transmembrane</keyword>
<accession>A0A368NNK4</accession>
<dbReference type="EMBL" id="QPID01000002">
    <property type="protein sequence ID" value="RCU51746.1"/>
    <property type="molecule type" value="Genomic_DNA"/>
</dbReference>
<evidence type="ECO:0000256" key="2">
    <source>
        <dbReference type="SAM" id="Phobius"/>
    </source>
</evidence>
<gene>
    <name evidence="5" type="ORF">DU002_04555</name>
</gene>
<keyword evidence="2" id="KW-1133">Transmembrane helix</keyword>
<evidence type="ECO:0000313" key="6">
    <source>
        <dbReference type="Proteomes" id="UP000252558"/>
    </source>
</evidence>
<dbReference type="PANTHER" id="PTHR38015:SF1">
    <property type="entry name" value="OPINE DEHYDROGENASE DOMAIN-CONTAINING PROTEIN"/>
    <property type="match status" value="1"/>
</dbReference>
<dbReference type="Pfam" id="PF02317">
    <property type="entry name" value="Octopine_DH"/>
    <property type="match status" value="1"/>
</dbReference>
<protein>
    <recommendedName>
        <fullName evidence="7">Opine dehydrogenase domain-containing protein</fullName>
    </recommendedName>
</protein>
<dbReference type="SUPFAM" id="SSF48179">
    <property type="entry name" value="6-phosphogluconate dehydrogenase C-terminal domain-like"/>
    <property type="match status" value="1"/>
</dbReference>
<dbReference type="InterPro" id="IPR013328">
    <property type="entry name" value="6PGD_dom2"/>
</dbReference>
<feature type="domain" description="Glycerol-3-phosphate dehydrogenase NAD-dependent N-terminal" evidence="3">
    <location>
        <begin position="23"/>
        <end position="128"/>
    </location>
</feature>
<evidence type="ECO:0008006" key="7">
    <source>
        <dbReference type="Google" id="ProtNLM"/>
    </source>
</evidence>
<feature type="transmembrane region" description="Helical" evidence="2">
    <location>
        <begin position="21"/>
        <end position="41"/>
    </location>
</feature>
<dbReference type="SUPFAM" id="SSF51735">
    <property type="entry name" value="NAD(P)-binding Rossmann-fold domains"/>
    <property type="match status" value="1"/>
</dbReference>
<proteinExistence type="predicted"/>
<evidence type="ECO:0000313" key="5">
    <source>
        <dbReference type="EMBL" id="RCU51746.1"/>
    </source>
</evidence>
<comment type="caution">
    <text evidence="5">The sequence shown here is derived from an EMBL/GenBank/DDBJ whole genome shotgun (WGS) entry which is preliminary data.</text>
</comment>
<dbReference type="InterPro" id="IPR036291">
    <property type="entry name" value="NAD(P)-bd_dom_sf"/>
</dbReference>
<feature type="domain" description="Opine dehydrogenase" evidence="4">
    <location>
        <begin position="210"/>
        <end position="373"/>
    </location>
</feature>
<dbReference type="InterPro" id="IPR008927">
    <property type="entry name" value="6-PGluconate_DH-like_C_sf"/>
</dbReference>
<dbReference type="InterPro" id="IPR051729">
    <property type="entry name" value="Opine/Lysopine_DH"/>
</dbReference>
<dbReference type="AlphaFoldDB" id="A0A368NNK4"/>
<sequence>MTHRRAGMQQIAYDTKNSQSLVITVIGGGNAAHALAALLPYKGITTRLWAPFADEAQQLNQGLNEQGYIHAEFAEHNPIHGAIQGRPQIVSANAAEVIPGSDIVLVPLPSFAYRDLFSQIKPYLKPGMMIGVSPGQGGVDWVAREILGSLYDEVVLFAIMPMPFNCRISEYGKRVEVQELKRAYRVACHPESASDRVCTLNNLFFGQSEPCGNLLTASLYPINAVIHPARLYQLAKDYEDNQPLQANPLFYEQMTDEATALMDSVNQELLAIAAALKQAHIPCGELPHIADFLANYVYQEPSQCLTSFFRDNPAYKGFGTPFIPIEGGWRPDFSNRYFTEDIPLGLCLYRGLAELAAVATPTIDKIIEWAQTHMEKSYLVEGQLIGKDIKETHAPQRFGINTLTKLREFYT</sequence>
<reference evidence="5 6" key="1">
    <citation type="submission" date="2018-07" db="EMBL/GenBank/DDBJ databases">
        <title>Corallincola holothuriorum sp. nov., a new facultative anaerobe isolated from sea cucumber Apostichopus japonicus.</title>
        <authorList>
            <person name="Xia H."/>
        </authorList>
    </citation>
    <scope>NUCLEOTIDE SEQUENCE [LARGE SCALE GENOMIC DNA]</scope>
    <source>
        <strain evidence="5 6">C4</strain>
    </source>
</reference>
<dbReference type="Gene3D" id="3.40.50.720">
    <property type="entry name" value="NAD(P)-binding Rossmann-like Domain"/>
    <property type="match status" value="1"/>
</dbReference>
<keyword evidence="6" id="KW-1185">Reference proteome</keyword>
<keyword evidence="1" id="KW-0560">Oxidoreductase</keyword>
<dbReference type="Pfam" id="PF01210">
    <property type="entry name" value="NAD_Gly3P_dh_N"/>
    <property type="match status" value="1"/>
</dbReference>
<evidence type="ECO:0000259" key="4">
    <source>
        <dbReference type="Pfam" id="PF02317"/>
    </source>
</evidence>
<dbReference type="Gene3D" id="1.10.1040.10">
    <property type="entry name" value="N-(1-d-carboxylethyl)-l-norvaline Dehydrogenase, domain 2"/>
    <property type="match status" value="1"/>
</dbReference>
<keyword evidence="2" id="KW-0472">Membrane</keyword>